<dbReference type="PANTHER" id="PTHR40033:SF1">
    <property type="entry name" value="CITRATE-SODIUM SYMPORTER"/>
    <property type="match status" value="1"/>
</dbReference>
<keyword evidence="1" id="KW-1133">Transmembrane helix</keyword>
<protein>
    <submittedName>
        <fullName evidence="2">2-hydroxycarboxylate transporter family protein</fullName>
    </submittedName>
</protein>
<dbReference type="GO" id="GO:0008514">
    <property type="term" value="F:organic anion transmembrane transporter activity"/>
    <property type="evidence" value="ECO:0007669"/>
    <property type="project" value="InterPro"/>
</dbReference>
<evidence type="ECO:0000313" key="2">
    <source>
        <dbReference type="EMBL" id="HJG79942.1"/>
    </source>
</evidence>
<feature type="transmembrane region" description="Helical" evidence="1">
    <location>
        <begin position="93"/>
        <end position="110"/>
    </location>
</feature>
<feature type="non-terminal residue" evidence="2">
    <location>
        <position position="137"/>
    </location>
</feature>
<feature type="transmembrane region" description="Helical" evidence="1">
    <location>
        <begin position="39"/>
        <end position="57"/>
    </location>
</feature>
<sequence>MVTAKDTTAPTTRVTPVEEIEGDLHDGRGRIGTIAGIRWPYYVLLLAVLIVAGYLGALPDEMISGFAITMVLGGLLWWVGSIIPFIRDYGAPTVLCVVLPAVIAGMGLLPDALVEAATNFTSGYGFINFYISALIAG</sequence>
<dbReference type="GO" id="GO:0016020">
    <property type="term" value="C:membrane"/>
    <property type="evidence" value="ECO:0007669"/>
    <property type="project" value="InterPro"/>
</dbReference>
<evidence type="ECO:0000313" key="3">
    <source>
        <dbReference type="Proteomes" id="UP000784435"/>
    </source>
</evidence>
<proteinExistence type="predicted"/>
<accession>A0A921MDD4</accession>
<dbReference type="PANTHER" id="PTHR40033">
    <property type="entry name" value="NA(+)-MALATE SYMPORTER"/>
    <property type="match status" value="1"/>
</dbReference>
<comment type="caution">
    <text evidence="2">The sequence shown here is derived from an EMBL/GenBank/DDBJ whole genome shotgun (WGS) entry which is preliminary data.</text>
</comment>
<dbReference type="Proteomes" id="UP000784435">
    <property type="component" value="Unassembled WGS sequence"/>
</dbReference>
<name>A0A921MDD4_9MICO</name>
<organism evidence="2 3">
    <name type="scientific">Brevibacterium senegalense</name>
    <dbReference type="NCBI Taxonomy" id="1033736"/>
    <lineage>
        <taxon>Bacteria</taxon>
        <taxon>Bacillati</taxon>
        <taxon>Actinomycetota</taxon>
        <taxon>Actinomycetes</taxon>
        <taxon>Micrococcales</taxon>
        <taxon>Brevibacteriaceae</taxon>
        <taxon>Brevibacterium</taxon>
    </lineage>
</organism>
<dbReference type="InterPro" id="IPR004679">
    <property type="entry name" value="2-OHcarboxylate_transport"/>
</dbReference>
<reference evidence="2" key="1">
    <citation type="journal article" date="2021" name="PeerJ">
        <title>Extensive microbial diversity within the chicken gut microbiome revealed by metagenomics and culture.</title>
        <authorList>
            <person name="Gilroy R."/>
            <person name="Ravi A."/>
            <person name="Getino M."/>
            <person name="Pursley I."/>
            <person name="Horton D.L."/>
            <person name="Alikhan N.F."/>
            <person name="Baker D."/>
            <person name="Gharbi K."/>
            <person name="Hall N."/>
            <person name="Watson M."/>
            <person name="Adriaenssens E.M."/>
            <person name="Foster-Nyarko E."/>
            <person name="Jarju S."/>
            <person name="Secka A."/>
            <person name="Antonio M."/>
            <person name="Oren A."/>
            <person name="Chaudhuri R.R."/>
            <person name="La Ragione R."/>
            <person name="Hildebrand F."/>
            <person name="Pallen M.J."/>
        </authorList>
    </citation>
    <scope>NUCLEOTIDE SEQUENCE</scope>
    <source>
        <strain evidence="2">ChiGjej5B5-7349</strain>
    </source>
</reference>
<gene>
    <name evidence="2" type="ORF">K8V08_05985</name>
</gene>
<feature type="transmembrane region" description="Helical" evidence="1">
    <location>
        <begin position="63"/>
        <end position="86"/>
    </location>
</feature>
<keyword evidence="1" id="KW-0812">Transmembrane</keyword>
<dbReference type="AlphaFoldDB" id="A0A921MDD4"/>
<dbReference type="Pfam" id="PF03390">
    <property type="entry name" value="2HCT"/>
    <property type="match status" value="1"/>
</dbReference>
<keyword evidence="1" id="KW-0472">Membrane</keyword>
<reference evidence="2" key="2">
    <citation type="submission" date="2021-09" db="EMBL/GenBank/DDBJ databases">
        <authorList>
            <person name="Gilroy R."/>
        </authorList>
    </citation>
    <scope>NUCLEOTIDE SEQUENCE</scope>
    <source>
        <strain evidence="2">ChiGjej5B5-7349</strain>
    </source>
</reference>
<dbReference type="EMBL" id="DYUK01000128">
    <property type="protein sequence ID" value="HJG79942.1"/>
    <property type="molecule type" value="Genomic_DNA"/>
</dbReference>
<evidence type="ECO:0000256" key="1">
    <source>
        <dbReference type="SAM" id="Phobius"/>
    </source>
</evidence>